<feature type="transmembrane region" description="Helical" evidence="6">
    <location>
        <begin position="177"/>
        <end position="197"/>
    </location>
</feature>
<evidence type="ECO:0000256" key="6">
    <source>
        <dbReference type="SAM" id="Phobius"/>
    </source>
</evidence>
<feature type="transmembrane region" description="Helical" evidence="6">
    <location>
        <begin position="45"/>
        <end position="65"/>
    </location>
</feature>
<gene>
    <name evidence="7" type="ORF">ENG67_01055</name>
</gene>
<protein>
    <submittedName>
        <fullName evidence="7">Uncharacterized protein</fullName>
    </submittedName>
</protein>
<comment type="subcellular location">
    <subcellularLocation>
        <location evidence="1">Cell membrane</location>
        <topology evidence="1">Multi-pass membrane protein</topology>
    </subcellularLocation>
</comment>
<evidence type="ECO:0000256" key="5">
    <source>
        <dbReference type="ARBA" id="ARBA00023136"/>
    </source>
</evidence>
<feature type="transmembrane region" description="Helical" evidence="6">
    <location>
        <begin position="16"/>
        <end position="39"/>
    </location>
</feature>
<dbReference type="PANTHER" id="PTHR30250:SF11">
    <property type="entry name" value="O-ANTIGEN TRANSPORTER-RELATED"/>
    <property type="match status" value="1"/>
</dbReference>
<feature type="transmembrane region" description="Helical" evidence="6">
    <location>
        <begin position="365"/>
        <end position="387"/>
    </location>
</feature>
<name>A0A7C0XAD4_UNCW3</name>
<feature type="transmembrane region" description="Helical" evidence="6">
    <location>
        <begin position="302"/>
        <end position="322"/>
    </location>
</feature>
<proteinExistence type="predicted"/>
<comment type="caution">
    <text evidence="7">The sequence shown here is derived from an EMBL/GenBank/DDBJ whole genome shotgun (WGS) entry which is preliminary data.</text>
</comment>
<feature type="transmembrane region" description="Helical" evidence="6">
    <location>
        <begin position="393"/>
        <end position="413"/>
    </location>
</feature>
<organism evidence="7">
    <name type="scientific">candidate division WOR-3 bacterium</name>
    <dbReference type="NCBI Taxonomy" id="2052148"/>
    <lineage>
        <taxon>Bacteria</taxon>
        <taxon>Bacteria division WOR-3</taxon>
    </lineage>
</organism>
<dbReference type="InterPro" id="IPR050833">
    <property type="entry name" value="Poly_Biosynth_Transport"/>
</dbReference>
<feature type="transmembrane region" description="Helical" evidence="6">
    <location>
        <begin position="259"/>
        <end position="281"/>
    </location>
</feature>
<dbReference type="GO" id="GO:0005886">
    <property type="term" value="C:plasma membrane"/>
    <property type="evidence" value="ECO:0007669"/>
    <property type="project" value="UniProtKB-SubCell"/>
</dbReference>
<dbReference type="Proteomes" id="UP000885931">
    <property type="component" value="Unassembled WGS sequence"/>
</dbReference>
<keyword evidence="3 6" id="KW-0812">Transmembrane</keyword>
<keyword evidence="2" id="KW-1003">Cell membrane</keyword>
<dbReference type="AlphaFoldDB" id="A0A7C0XAD4"/>
<accession>A0A7C0XAD4</accession>
<evidence type="ECO:0000256" key="3">
    <source>
        <dbReference type="ARBA" id="ARBA00022692"/>
    </source>
</evidence>
<evidence type="ECO:0000256" key="2">
    <source>
        <dbReference type="ARBA" id="ARBA00022475"/>
    </source>
</evidence>
<evidence type="ECO:0000313" key="7">
    <source>
        <dbReference type="EMBL" id="HDM89782.1"/>
    </source>
</evidence>
<feature type="transmembrane region" description="Helical" evidence="6">
    <location>
        <begin position="113"/>
        <end position="131"/>
    </location>
</feature>
<feature type="transmembrane region" description="Helical" evidence="6">
    <location>
        <begin position="218"/>
        <end position="239"/>
    </location>
</feature>
<feature type="transmembrane region" description="Helical" evidence="6">
    <location>
        <begin position="151"/>
        <end position="171"/>
    </location>
</feature>
<dbReference type="Pfam" id="PF13440">
    <property type="entry name" value="Polysacc_synt_3"/>
    <property type="match status" value="1"/>
</dbReference>
<dbReference type="EMBL" id="DRBW01000040">
    <property type="protein sequence ID" value="HDM89782.1"/>
    <property type="molecule type" value="Genomic_DNA"/>
</dbReference>
<sequence length="445" mass="49252">MGKEVEKKSFLRGVTWAFLGNALSFLFSFAGSVIIARTLGPEGKGLYSLLILLPSSVFIIGKLGIPDAIVYFFGGKKLSASRAYRTSVRVYFILLLFSMVLYGASVFILKKSLFRDVGSSLIILAALLVPVELFRKQFSAFLKAELRMKDISMIQVGIAILFVFLLLPLAFSPKPNVGWALGSRILANFAGSLWVFFLVRGLIRKTQVESGPEENRNWVRTFLGYGTVNQIGILLLFFILKADQFMIKYFLGSRDLGFYTVSVGLAQNIWLVSASVSAVLLPTLSRLYGQEKARVASRVLRTTMLAVLPLSLLLLLFASPIIRFFYSQRFSPSIVPFRILMVATYVFTFRNLLDEYFRSMGLLKVNILTHGTALALNILLNLFWIPAYGIRGAALASLVSYSLDAVMGGFFFLKSGGLRAGEVFGFNGKDLALLLNGVFRRGGAT</sequence>
<evidence type="ECO:0000256" key="4">
    <source>
        <dbReference type="ARBA" id="ARBA00022989"/>
    </source>
</evidence>
<keyword evidence="4 6" id="KW-1133">Transmembrane helix</keyword>
<feature type="transmembrane region" description="Helical" evidence="6">
    <location>
        <begin position="334"/>
        <end position="353"/>
    </location>
</feature>
<keyword evidence="5 6" id="KW-0472">Membrane</keyword>
<evidence type="ECO:0000256" key="1">
    <source>
        <dbReference type="ARBA" id="ARBA00004651"/>
    </source>
</evidence>
<reference evidence="7" key="1">
    <citation type="journal article" date="2020" name="mSystems">
        <title>Genome- and Community-Level Interaction Insights into Carbon Utilization and Element Cycling Functions of Hydrothermarchaeota in Hydrothermal Sediment.</title>
        <authorList>
            <person name="Zhou Z."/>
            <person name="Liu Y."/>
            <person name="Xu W."/>
            <person name="Pan J."/>
            <person name="Luo Z.H."/>
            <person name="Li M."/>
        </authorList>
    </citation>
    <scope>NUCLEOTIDE SEQUENCE [LARGE SCALE GENOMIC DNA]</scope>
    <source>
        <strain evidence="7">HyVt-237</strain>
    </source>
</reference>
<feature type="transmembrane region" description="Helical" evidence="6">
    <location>
        <begin position="86"/>
        <end position="107"/>
    </location>
</feature>
<dbReference type="PANTHER" id="PTHR30250">
    <property type="entry name" value="PST FAMILY PREDICTED COLANIC ACID TRANSPORTER"/>
    <property type="match status" value="1"/>
</dbReference>